<name>A0A8H7Q1I3_9FUNG</name>
<feature type="compositionally biased region" description="Polar residues" evidence="2">
    <location>
        <begin position="333"/>
        <end position="342"/>
    </location>
</feature>
<feature type="compositionally biased region" description="Polar residues" evidence="2">
    <location>
        <begin position="159"/>
        <end position="168"/>
    </location>
</feature>
<feature type="region of interest" description="Disordered" evidence="2">
    <location>
        <begin position="452"/>
        <end position="479"/>
    </location>
</feature>
<sequence>MASNNYRPQQYYPSSPPTRYASPTLSEQGSMRSMASPPPAYQQPYLNGYGNNHHYRPQLNLPTNRNSDTLSTFIPNAPILRNNNFDHPQYPGTPDSHSQISSYPSSSPHNSIQSSGGPPYHSPTPSHATIASNASQRPLPQRKSSLRGRDPQPLDMNRPKNNQQQPNGAPTPTQSQSTPPRRTHSLRNRNPAASPTPGNSTPPMPRLLAPQSHMGIHEVLAADAQLSRPNNYSPSHSSQSSDTNSVTNPRIRQSPQKQAYNLTVQPPPRSASRNIPVPSKSSPIVPHAPSNANTPYPPPPQHTAEEKGKGVAEVPQVTVTPERPQRSDRRPSVASSGSSPKNSVIYDNHNKNLDPIIGGVQRKHNSYVSTVPYLTPFEAMQRIHPDAMHILISKAVGDSKEYGILFDAQEHDEFKAEYRRLDARVRSLADSHSREMRILHSAQDLLRMLEQQQQSGGQKVSRSSSFRTKATHRELSAASEKVREAEAHVRNITTELWHAFSRMNEVQRRILEHTAATLNVGMRRLDDGNKKLMQRVKSAEAGVWTVPEDVDARIQADIAKISNTTSTTVMDEYSKLPPVDSASTPDVIFVRMKVLEKTVQELSKNQTDDTDEIQHLVHELWEKKRSSDTQDQPLSVVEELRDLSKWMEKEDESATEKLTVSSNMPHRLTMGSELRHVLDSSLLELSGNLGSLDSSRSSEGPMFADFQSKGTSSVATSIDPPKPESVTVAEMQEMSQKHEKMMEEIETEYEARLHEEVSFRKKMESEMESQRQQVTKLSTTVQDLEGLIKSKQRDLDERDVRIEKEKDNAAKINAEKEEAITDIKKQLTSVQSQKTEAEEKVKDLTQQLETTNSYKTKQLPVPNKRANKTDTMSAFLTSYLDDSDDDEDEDDLPALPNHLRSRSPVTSRSTPSPSAARPQLPAAVRSRPSYDLNRDDIASVKHQENAAPRKNIPYGVRF</sequence>
<reference evidence="4" key="1">
    <citation type="submission" date="2020-12" db="EMBL/GenBank/DDBJ databases">
        <title>Metabolic potential, ecology and presence of endohyphal bacteria is reflected in genomic diversity of Mucoromycotina.</title>
        <authorList>
            <person name="Muszewska A."/>
            <person name="Okrasinska A."/>
            <person name="Steczkiewicz K."/>
            <person name="Drgas O."/>
            <person name="Orlowska M."/>
            <person name="Perlinska-Lenart U."/>
            <person name="Aleksandrzak-Piekarczyk T."/>
            <person name="Szatraj K."/>
            <person name="Zielenkiewicz U."/>
            <person name="Pilsyk S."/>
            <person name="Malc E."/>
            <person name="Mieczkowski P."/>
            <person name="Kruszewska J.S."/>
            <person name="Biernat P."/>
            <person name="Pawlowska J."/>
        </authorList>
    </citation>
    <scope>NUCLEOTIDE SEQUENCE</scope>
    <source>
        <strain evidence="4">WA0000051536</strain>
    </source>
</reference>
<accession>A0A8H7Q1I3</accession>
<feature type="compositionally biased region" description="Polar residues" evidence="2">
    <location>
        <begin position="123"/>
        <end position="138"/>
    </location>
</feature>
<proteinExistence type="predicted"/>
<dbReference type="OrthoDB" id="5569911at2759"/>
<gene>
    <name evidence="4" type="ORF">INT44_009217</name>
</gene>
<keyword evidence="1" id="KW-0175">Coiled coil</keyword>
<feature type="compositionally biased region" description="Low complexity" evidence="2">
    <location>
        <begin position="230"/>
        <end position="245"/>
    </location>
</feature>
<feature type="compositionally biased region" description="Polar residues" evidence="2">
    <location>
        <begin position="60"/>
        <end position="74"/>
    </location>
</feature>
<dbReference type="Proteomes" id="UP000612746">
    <property type="component" value="Unassembled WGS sequence"/>
</dbReference>
<feature type="region of interest" description="Disordered" evidence="2">
    <location>
        <begin position="227"/>
        <end position="350"/>
    </location>
</feature>
<feature type="compositionally biased region" description="Low complexity" evidence="2">
    <location>
        <begin position="96"/>
        <end position="115"/>
    </location>
</feature>
<feature type="compositionally biased region" description="Polar residues" evidence="2">
    <location>
        <begin position="452"/>
        <end position="468"/>
    </location>
</feature>
<feature type="region of interest" description="Disordered" evidence="2">
    <location>
        <begin position="1"/>
        <end position="209"/>
    </location>
</feature>
<feature type="compositionally biased region" description="Low complexity" evidence="2">
    <location>
        <begin position="902"/>
        <end position="918"/>
    </location>
</feature>
<evidence type="ECO:0000256" key="1">
    <source>
        <dbReference type="SAM" id="Coils"/>
    </source>
</evidence>
<dbReference type="AlphaFoldDB" id="A0A8H7Q1I3"/>
<evidence type="ECO:0000256" key="2">
    <source>
        <dbReference type="SAM" id="MobiDB-lite"/>
    </source>
</evidence>
<protein>
    <recommendedName>
        <fullName evidence="3">Up-regulated during septation protein 1 domain-containing protein</fullName>
    </recommendedName>
</protein>
<feature type="region of interest" description="Disordered" evidence="2">
    <location>
        <begin position="879"/>
        <end position="958"/>
    </location>
</feature>
<dbReference type="Pfam" id="PF15456">
    <property type="entry name" value="Uds1"/>
    <property type="match status" value="1"/>
</dbReference>
<dbReference type="EMBL" id="JAEPRA010000006">
    <property type="protein sequence ID" value="KAG2184202.1"/>
    <property type="molecule type" value="Genomic_DNA"/>
</dbReference>
<feature type="compositionally biased region" description="Acidic residues" evidence="2">
    <location>
        <begin position="881"/>
        <end position="892"/>
    </location>
</feature>
<feature type="compositionally biased region" description="Low complexity" evidence="2">
    <location>
        <begin position="170"/>
        <end position="180"/>
    </location>
</feature>
<feature type="compositionally biased region" description="Polar residues" evidence="2">
    <location>
        <begin position="21"/>
        <end position="33"/>
    </location>
</feature>
<feature type="compositionally biased region" description="Low complexity" evidence="2">
    <location>
        <begin position="1"/>
        <end position="20"/>
    </location>
</feature>
<feature type="domain" description="Up-regulated during septation protein 1" evidence="3">
    <location>
        <begin position="388"/>
        <end position="519"/>
    </location>
</feature>
<feature type="coiled-coil region" evidence="1">
    <location>
        <begin position="728"/>
        <end position="854"/>
    </location>
</feature>
<comment type="caution">
    <text evidence="4">The sequence shown here is derived from an EMBL/GenBank/DDBJ whole genome shotgun (WGS) entry which is preliminary data.</text>
</comment>
<evidence type="ECO:0000259" key="3">
    <source>
        <dbReference type="Pfam" id="PF15456"/>
    </source>
</evidence>
<keyword evidence="5" id="KW-1185">Reference proteome</keyword>
<feature type="compositionally biased region" description="Polar residues" evidence="2">
    <location>
        <begin position="246"/>
        <end position="264"/>
    </location>
</feature>
<feature type="compositionally biased region" description="Low complexity" evidence="2">
    <location>
        <begin position="275"/>
        <end position="285"/>
    </location>
</feature>
<feature type="compositionally biased region" description="Basic and acidic residues" evidence="2">
    <location>
        <begin position="932"/>
        <end position="944"/>
    </location>
</feature>
<dbReference type="InterPro" id="IPR029191">
    <property type="entry name" value="Uds1"/>
</dbReference>
<evidence type="ECO:0000313" key="5">
    <source>
        <dbReference type="Proteomes" id="UP000612746"/>
    </source>
</evidence>
<evidence type="ECO:0000313" key="4">
    <source>
        <dbReference type="EMBL" id="KAG2184202.1"/>
    </source>
</evidence>
<organism evidence="4 5">
    <name type="scientific">Umbelopsis vinacea</name>
    <dbReference type="NCBI Taxonomy" id="44442"/>
    <lineage>
        <taxon>Eukaryota</taxon>
        <taxon>Fungi</taxon>
        <taxon>Fungi incertae sedis</taxon>
        <taxon>Mucoromycota</taxon>
        <taxon>Mucoromycotina</taxon>
        <taxon>Umbelopsidomycetes</taxon>
        <taxon>Umbelopsidales</taxon>
        <taxon>Umbelopsidaceae</taxon>
        <taxon>Umbelopsis</taxon>
    </lineage>
</organism>